<dbReference type="InterPro" id="IPR012677">
    <property type="entry name" value="Nucleotide-bd_a/b_plait_sf"/>
</dbReference>
<dbReference type="InterPro" id="IPR000504">
    <property type="entry name" value="RRM_dom"/>
</dbReference>
<dbReference type="AlphaFoldDB" id="A2Q266"/>
<name>A2Q266_MEDTR</name>
<dbReference type="SUPFAM" id="SSF54928">
    <property type="entry name" value="RNA-binding domain, RBD"/>
    <property type="match status" value="1"/>
</dbReference>
<dbReference type="Gene3D" id="3.30.70.330">
    <property type="match status" value="1"/>
</dbReference>
<reference evidence="4" key="1">
    <citation type="submission" date="2004-06" db="EMBL/GenBank/DDBJ databases">
        <authorList>
            <person name="Town C.D."/>
        </authorList>
    </citation>
    <scope>NUCLEOTIDE SEQUENCE</scope>
</reference>
<keyword evidence="1 2" id="KW-0694">RNA-binding</keyword>
<sequence>MSQRIGTKLFVSRLSFYTTQQQLESLFSPFGVLTEATLITDQNTQRPKGFGFVSYKSEIEAEKARKALNGRVILTFSYLYIMP</sequence>
<dbReference type="InterPro" id="IPR035979">
    <property type="entry name" value="RBD_domain_sf"/>
</dbReference>
<organism evidence="4">
    <name type="scientific">Medicago truncatula</name>
    <name type="common">Barrel medic</name>
    <name type="synonym">Medicago tribuloides</name>
    <dbReference type="NCBI Taxonomy" id="3880"/>
    <lineage>
        <taxon>Eukaryota</taxon>
        <taxon>Viridiplantae</taxon>
        <taxon>Streptophyta</taxon>
        <taxon>Embryophyta</taxon>
        <taxon>Tracheophyta</taxon>
        <taxon>Spermatophyta</taxon>
        <taxon>Magnoliopsida</taxon>
        <taxon>eudicotyledons</taxon>
        <taxon>Gunneridae</taxon>
        <taxon>Pentapetalae</taxon>
        <taxon>rosids</taxon>
        <taxon>fabids</taxon>
        <taxon>Fabales</taxon>
        <taxon>Fabaceae</taxon>
        <taxon>Papilionoideae</taxon>
        <taxon>50 kb inversion clade</taxon>
        <taxon>NPAAA clade</taxon>
        <taxon>Hologalegina</taxon>
        <taxon>IRL clade</taxon>
        <taxon>Trifolieae</taxon>
        <taxon>Medicago</taxon>
    </lineage>
</organism>
<dbReference type="Pfam" id="PF00076">
    <property type="entry name" value="RRM_1"/>
    <property type="match status" value="1"/>
</dbReference>
<evidence type="ECO:0000259" key="3">
    <source>
        <dbReference type="PROSITE" id="PS50102"/>
    </source>
</evidence>
<protein>
    <submittedName>
        <fullName evidence="4">RNA-binding region RNP-1 (RNA recognition motif)</fullName>
    </submittedName>
</protein>
<evidence type="ECO:0000313" key="4">
    <source>
        <dbReference type="EMBL" id="ABN06003.1"/>
    </source>
</evidence>
<proteinExistence type="predicted"/>
<evidence type="ECO:0000256" key="2">
    <source>
        <dbReference type="PROSITE-ProRule" id="PRU00176"/>
    </source>
</evidence>
<dbReference type="ExpressionAtlas" id="A2Q266">
    <property type="expression patterns" value="differential"/>
</dbReference>
<accession>A2Q266</accession>
<dbReference type="GO" id="GO:0003723">
    <property type="term" value="F:RNA binding"/>
    <property type="evidence" value="ECO:0007669"/>
    <property type="project" value="UniProtKB-UniRule"/>
</dbReference>
<dbReference type="PROSITE" id="PS50102">
    <property type="entry name" value="RRM"/>
    <property type="match status" value="1"/>
</dbReference>
<dbReference type="InterPro" id="IPR052462">
    <property type="entry name" value="SLIRP/GR-RBP-like"/>
</dbReference>
<gene>
    <name evidence="4" type="ORF">MtrDRAFT_AC149210g20v2</name>
</gene>
<dbReference type="SMART" id="SM00360">
    <property type="entry name" value="RRM"/>
    <property type="match status" value="1"/>
</dbReference>
<dbReference type="EMBL" id="AC149210">
    <property type="protein sequence ID" value="ABN06003.1"/>
    <property type="molecule type" value="Genomic_DNA"/>
</dbReference>
<dbReference type="PANTHER" id="PTHR48027">
    <property type="entry name" value="HETEROGENEOUS NUCLEAR RIBONUCLEOPROTEIN 87F-RELATED"/>
    <property type="match status" value="1"/>
</dbReference>
<evidence type="ECO:0000256" key="1">
    <source>
        <dbReference type="ARBA" id="ARBA00022884"/>
    </source>
</evidence>
<reference evidence="4" key="2">
    <citation type="submission" date="2007-03" db="EMBL/GenBank/DDBJ databases">
        <authorList>
            <consortium name="The International Medicago Genome Annotation Group"/>
        </authorList>
    </citation>
    <scope>NUCLEOTIDE SEQUENCE</scope>
</reference>
<feature type="domain" description="RRM" evidence="3">
    <location>
        <begin position="7"/>
        <end position="83"/>
    </location>
</feature>